<feature type="region of interest" description="Disordered" evidence="2">
    <location>
        <begin position="69"/>
        <end position="106"/>
    </location>
</feature>
<feature type="region of interest" description="Disordered" evidence="2">
    <location>
        <begin position="17"/>
        <end position="53"/>
    </location>
</feature>
<feature type="compositionally biased region" description="Polar residues" evidence="2">
    <location>
        <begin position="87"/>
        <end position="106"/>
    </location>
</feature>
<evidence type="ECO:0000313" key="5">
    <source>
        <dbReference type="Proteomes" id="UP000019375"/>
    </source>
</evidence>
<feature type="coiled-coil region" evidence="1">
    <location>
        <begin position="710"/>
        <end position="737"/>
    </location>
</feature>
<organism evidence="4 5">
    <name type="scientific">Zygosaccharomyces bailii (strain CLIB 213 / ATCC 58445 / CBS 680 / BCRC 21525 / NBRC 1098 / NCYC 1416 / NRRL Y-2227)</name>
    <dbReference type="NCBI Taxonomy" id="1333698"/>
    <lineage>
        <taxon>Eukaryota</taxon>
        <taxon>Fungi</taxon>
        <taxon>Dikarya</taxon>
        <taxon>Ascomycota</taxon>
        <taxon>Saccharomycotina</taxon>
        <taxon>Saccharomycetes</taxon>
        <taxon>Saccharomycetales</taxon>
        <taxon>Saccharomycetaceae</taxon>
        <taxon>Zygosaccharomyces</taxon>
    </lineage>
</organism>
<dbReference type="OrthoDB" id="4052563at2759"/>
<dbReference type="EMBL" id="HG316460">
    <property type="protein sequence ID" value="CDF90636.1"/>
    <property type="molecule type" value="Genomic_DNA"/>
</dbReference>
<reference evidence="5" key="1">
    <citation type="journal article" date="2013" name="Genome Announc.">
        <title>Genome sequence of the food spoilage yeast Zygosaccharomyces bailii CLIB 213(T).</title>
        <authorList>
            <person name="Galeote V."/>
            <person name="Bigey F."/>
            <person name="Devillers H."/>
            <person name="Neuveglise C."/>
            <person name="Dequin S."/>
        </authorList>
    </citation>
    <scope>NUCLEOTIDE SEQUENCE [LARGE SCALE GENOMIC DNA]</scope>
    <source>
        <strain evidence="5">CLIB 213 / ATCC 58445 / CBS 680 / CCRC 21525 / NBRC 1098 / NCYC 1416 / NRRL Y-2227</strain>
    </source>
</reference>
<dbReference type="InterPro" id="IPR024545">
    <property type="entry name" value="Mto1-like_Mto2p-bd"/>
</dbReference>
<dbReference type="AlphaFoldDB" id="A0A8J2X9Q7"/>
<gene>
    <name evidence="4" type="ORF">BN860_05644g</name>
</gene>
<feature type="region of interest" description="Disordered" evidence="2">
    <location>
        <begin position="393"/>
        <end position="419"/>
    </location>
</feature>
<dbReference type="Pfam" id="PF12808">
    <property type="entry name" value="Mto2_bdg"/>
    <property type="match status" value="1"/>
</dbReference>
<evidence type="ECO:0000313" key="4">
    <source>
        <dbReference type="EMBL" id="CDF90636.1"/>
    </source>
</evidence>
<keyword evidence="1" id="KW-0175">Coiled coil</keyword>
<keyword evidence="5" id="KW-1185">Reference proteome</keyword>
<proteinExistence type="predicted"/>
<evidence type="ECO:0000256" key="2">
    <source>
        <dbReference type="SAM" id="MobiDB-lite"/>
    </source>
</evidence>
<name>A0A8J2X9Q7_ZYGB2</name>
<protein>
    <submittedName>
        <fullName evidence="4">ZYBA0S07-05644g1_1</fullName>
    </submittedName>
</protein>
<feature type="domain" description="Mto1-like Mto2p-binding" evidence="3">
    <location>
        <begin position="689"/>
        <end position="731"/>
    </location>
</feature>
<evidence type="ECO:0000259" key="3">
    <source>
        <dbReference type="Pfam" id="PF12808"/>
    </source>
</evidence>
<evidence type="ECO:0000256" key="1">
    <source>
        <dbReference type="SAM" id="Coils"/>
    </source>
</evidence>
<dbReference type="Proteomes" id="UP000019375">
    <property type="component" value="Unassembled WGS sequence"/>
</dbReference>
<accession>A0A8J2X9Q7</accession>
<feature type="coiled-coil region" evidence="1">
    <location>
        <begin position="432"/>
        <end position="578"/>
    </location>
</feature>
<sequence>MHFTKTSTASLPNVIGNELISGSKSDTEVGDMVSKESKDLSDVDDNYNGQREDITSGLTLPRLRDSITPWRNSEKPAVTMKPRRGRSNTSLEVSSPVNSRPTTRNSLFSADGAYTITSSSASSEVDSLHKQLTTYKLKVRALLELIKQFNYGGEGLENNESFYQKLISTIAQDDDVEELKSQIHNLQVGSDAKSKTIVKLEEQLIDLDKQLMHTKQEYTETLEYANEYIGLNDKITTCIDEMLELLLENVELSVEEKSNLKEAKKTSSEFLVAKMNALTVALEKALHNPKIKSKSDETSVLSVVAVENVDVVANSTGVDPRDLEVLEKTNVSRNDSAMDTRFEMAVEDMHEQYENFVKSIQRKLERSADLENALSTKLAQQSNILQMMNLQNRNGGTEEEDNSQHHNSPPTSLDDFGRHASIDLSTPYKEHLESLNSLVQTLKAAIADKTHELEDMKQRIQDQERLRKSEQRSKDDLQTLKEISKQKENTWEEFIGDLEQSIEHFQTEKEVLLKENDDLRQNVELLKNDNHRLKDAMHNAVKKSEVYNEQRSRITHELKTMTDELVDLKDENSALHKLAFNVEAISNTVHKQNSEFQKFQVHLLLHLDNVFKTLSKILQKKSIDQSKRKLQVLYKTNGISDAKIMQPKLESLYNFIETALESIVESYMAVILTEKDKVHLEKGHEKEMQLRIDELERKWVSERERRKLDSNAAEIQISKLETENEALREKLYNMTIR</sequence>